<protein>
    <submittedName>
        <fullName evidence="1">Uncharacterized protein</fullName>
    </submittedName>
</protein>
<accession>A0ABN7XVZ2</accession>
<dbReference type="Proteomes" id="UP000701702">
    <property type="component" value="Unassembled WGS sequence"/>
</dbReference>
<gene>
    <name evidence="1" type="ORF">LMG23994_00311</name>
</gene>
<comment type="caution">
    <text evidence="1">The sequence shown here is derived from an EMBL/GenBank/DDBJ whole genome shotgun (WGS) entry which is preliminary data.</text>
</comment>
<proteinExistence type="predicted"/>
<organism evidence="1 2">
    <name type="scientific">Cupriavidus pinatubonensis</name>
    <dbReference type="NCBI Taxonomy" id="248026"/>
    <lineage>
        <taxon>Bacteria</taxon>
        <taxon>Pseudomonadati</taxon>
        <taxon>Pseudomonadota</taxon>
        <taxon>Betaproteobacteria</taxon>
        <taxon>Burkholderiales</taxon>
        <taxon>Burkholderiaceae</taxon>
        <taxon>Cupriavidus</taxon>
    </lineage>
</organism>
<reference evidence="1 2" key="1">
    <citation type="submission" date="2021-08" db="EMBL/GenBank/DDBJ databases">
        <authorList>
            <person name="Peeters C."/>
        </authorList>
    </citation>
    <scope>NUCLEOTIDE SEQUENCE [LARGE SCALE GENOMIC DNA]</scope>
    <source>
        <strain evidence="1 2">LMG 23994</strain>
    </source>
</reference>
<evidence type="ECO:0000313" key="2">
    <source>
        <dbReference type="Proteomes" id="UP000701702"/>
    </source>
</evidence>
<evidence type="ECO:0000313" key="1">
    <source>
        <dbReference type="EMBL" id="CAG9163862.1"/>
    </source>
</evidence>
<dbReference type="EMBL" id="CAJZAF010000001">
    <property type="protein sequence ID" value="CAG9163862.1"/>
    <property type="molecule type" value="Genomic_DNA"/>
</dbReference>
<keyword evidence="2" id="KW-1185">Reference proteome</keyword>
<name>A0ABN7XVZ2_9BURK</name>
<sequence length="63" mass="7207">MTSNAERLQAYKGRLHKAGFKRVSVWVCPELAELLANERKPQECGGRTLERLLLGQARPRPEF</sequence>
<dbReference type="RefSeq" id="WP_223999095.1">
    <property type="nucleotide sequence ID" value="NZ_CAJZAF010000001.1"/>
</dbReference>